<dbReference type="PANTHER" id="PTHR30027:SF3">
    <property type="entry name" value="16S RRNA (URACIL(1498)-N(3))-METHYLTRANSFERASE"/>
    <property type="match status" value="1"/>
</dbReference>
<evidence type="ECO:0000256" key="11">
    <source>
        <dbReference type="ARBA" id="ARBA00047944"/>
    </source>
</evidence>
<dbReference type="PANTHER" id="PTHR30027">
    <property type="entry name" value="RIBOSOMAL RNA SMALL SUBUNIT METHYLTRANSFERASE E"/>
    <property type="match status" value="1"/>
</dbReference>
<dbReference type="CDD" id="cd18084">
    <property type="entry name" value="RsmE-like"/>
    <property type="match status" value="1"/>
</dbReference>
<organism evidence="15 16">
    <name type="scientific">Acinetobacter nectaris CIP 110549</name>
    <dbReference type="NCBI Taxonomy" id="1392540"/>
    <lineage>
        <taxon>Bacteria</taxon>
        <taxon>Pseudomonadati</taxon>
        <taxon>Pseudomonadota</taxon>
        <taxon>Gammaproteobacteria</taxon>
        <taxon>Moraxellales</taxon>
        <taxon>Moraxellaceae</taxon>
        <taxon>Acinetobacter</taxon>
    </lineage>
</organism>
<name>V2T5N4_9GAMM</name>
<reference evidence="15 16" key="1">
    <citation type="submission" date="2013-10" db="EMBL/GenBank/DDBJ databases">
        <title>The Genome Sequence of Acinetobacter nectaris CIP 110549.</title>
        <authorList>
            <consortium name="The Broad Institute Genomics Platform"/>
            <consortium name="The Broad Institute Genome Sequencing Center for Infectious Disease"/>
            <person name="Cerqueira G."/>
            <person name="Feldgarden M."/>
            <person name="Courvalin P."/>
            <person name="Grillot-Courvalin C."/>
            <person name="Clermont D."/>
            <person name="Rocha E."/>
            <person name="Yoon E.-J."/>
            <person name="Nemec A."/>
            <person name="Young S.K."/>
            <person name="Zeng Q."/>
            <person name="Gargeya S."/>
            <person name="Fitzgerald M."/>
            <person name="Abouelleil A."/>
            <person name="Alvarado L."/>
            <person name="Berlin A.M."/>
            <person name="Chapman S.B."/>
            <person name="Gainer-Dewar J."/>
            <person name="Goldberg J."/>
            <person name="Gnerre S."/>
            <person name="Griggs A."/>
            <person name="Gujja S."/>
            <person name="Hansen M."/>
            <person name="Howarth C."/>
            <person name="Imamovic A."/>
            <person name="Ireland A."/>
            <person name="Larimer J."/>
            <person name="McCowan C."/>
            <person name="Murphy C."/>
            <person name="Pearson M."/>
            <person name="Poon T.W."/>
            <person name="Priest M."/>
            <person name="Roberts A."/>
            <person name="Saif S."/>
            <person name="Shea T."/>
            <person name="Sykes S."/>
            <person name="Wortman J."/>
            <person name="Nusbaum C."/>
            <person name="Birren B."/>
        </authorList>
    </citation>
    <scope>NUCLEOTIDE SEQUENCE [LARGE SCALE GENOMIC DNA]</scope>
    <source>
        <strain evidence="15 16">CIP 110549</strain>
    </source>
</reference>
<evidence type="ECO:0000256" key="4">
    <source>
        <dbReference type="ARBA" id="ARBA00013673"/>
    </source>
</evidence>
<dbReference type="GO" id="GO:0070475">
    <property type="term" value="P:rRNA base methylation"/>
    <property type="evidence" value="ECO:0007669"/>
    <property type="project" value="TreeGrafter"/>
</dbReference>
<evidence type="ECO:0000313" key="16">
    <source>
        <dbReference type="Proteomes" id="UP000023785"/>
    </source>
</evidence>
<comment type="subcellular location">
    <subcellularLocation>
        <location evidence="1 12">Cytoplasm</location>
    </subcellularLocation>
</comment>
<gene>
    <name evidence="15" type="ORF">P256_02184</name>
</gene>
<dbReference type="Pfam" id="PF20260">
    <property type="entry name" value="PUA_4"/>
    <property type="match status" value="1"/>
</dbReference>
<dbReference type="HOGENOM" id="CLU_067442_5_1_6"/>
<comment type="similarity">
    <text evidence="2 12">Belongs to the RNA methyltransferase RsmE family.</text>
</comment>
<feature type="domain" description="Ribosomal RNA small subunit methyltransferase E PUA-like" evidence="14">
    <location>
        <begin position="19"/>
        <end position="65"/>
    </location>
</feature>
<dbReference type="Gene3D" id="2.40.240.20">
    <property type="entry name" value="Hypothetical PUA domain-like, domain 1"/>
    <property type="match status" value="1"/>
</dbReference>
<dbReference type="GO" id="GO:0070042">
    <property type="term" value="F:rRNA (uridine-N3-)-methyltransferase activity"/>
    <property type="evidence" value="ECO:0007669"/>
    <property type="project" value="TreeGrafter"/>
</dbReference>
<dbReference type="NCBIfam" id="TIGR00046">
    <property type="entry name" value="RsmE family RNA methyltransferase"/>
    <property type="match status" value="1"/>
</dbReference>
<dbReference type="SUPFAM" id="SSF88697">
    <property type="entry name" value="PUA domain-like"/>
    <property type="match status" value="1"/>
</dbReference>
<evidence type="ECO:0000313" key="15">
    <source>
        <dbReference type="EMBL" id="ESK37748.1"/>
    </source>
</evidence>
<dbReference type="InterPro" id="IPR046887">
    <property type="entry name" value="RsmE_PUA-like"/>
</dbReference>
<dbReference type="PATRIC" id="fig|1392540.3.peg.2103"/>
<proteinExistence type="inferred from homology"/>
<evidence type="ECO:0000259" key="13">
    <source>
        <dbReference type="Pfam" id="PF04452"/>
    </source>
</evidence>
<protein>
    <recommendedName>
        <fullName evidence="4 12">Ribosomal RNA small subunit methyltransferase E</fullName>
        <ecNumber evidence="3 12">2.1.1.193</ecNumber>
    </recommendedName>
</protein>
<feature type="domain" description="Ribosomal RNA small subunit methyltransferase E methyltransferase" evidence="13">
    <location>
        <begin position="78"/>
        <end position="233"/>
    </location>
</feature>
<keyword evidence="9 12" id="KW-0949">S-adenosyl-L-methionine</keyword>
<evidence type="ECO:0000256" key="3">
    <source>
        <dbReference type="ARBA" id="ARBA00012328"/>
    </source>
</evidence>
<comment type="caution">
    <text evidence="15">The sequence shown here is derived from an EMBL/GenBank/DDBJ whole genome shotgun (WGS) entry which is preliminary data.</text>
</comment>
<dbReference type="Proteomes" id="UP000023785">
    <property type="component" value="Unassembled WGS sequence"/>
</dbReference>
<dbReference type="OrthoDB" id="9815641at2"/>
<dbReference type="GO" id="GO:0005737">
    <property type="term" value="C:cytoplasm"/>
    <property type="evidence" value="ECO:0007669"/>
    <property type="project" value="UniProtKB-SubCell"/>
</dbReference>
<dbReference type="eggNOG" id="COG1385">
    <property type="taxonomic scope" value="Bacteria"/>
</dbReference>
<dbReference type="Pfam" id="PF04452">
    <property type="entry name" value="Methyltrans_RNA"/>
    <property type="match status" value="1"/>
</dbReference>
<dbReference type="EC" id="2.1.1.193" evidence="3 12"/>
<accession>V2T5N4</accession>
<dbReference type="PIRSF" id="PIRSF015601">
    <property type="entry name" value="MTase_slr0722"/>
    <property type="match status" value="1"/>
</dbReference>
<dbReference type="EMBL" id="AYER01000009">
    <property type="protein sequence ID" value="ESK37748.1"/>
    <property type="molecule type" value="Genomic_DNA"/>
</dbReference>
<dbReference type="InterPro" id="IPR046886">
    <property type="entry name" value="RsmE_MTase_dom"/>
</dbReference>
<comment type="function">
    <text evidence="10 12">Specifically methylates the N3 position of the uracil ring of uridine 1498 (m3U1498) in 16S rRNA. Acts on the fully assembled 30S ribosomal subunit.</text>
</comment>
<keyword evidence="7 12" id="KW-0489">Methyltransferase</keyword>
<dbReference type="InterPro" id="IPR015947">
    <property type="entry name" value="PUA-like_sf"/>
</dbReference>
<dbReference type="SUPFAM" id="SSF75217">
    <property type="entry name" value="alpha/beta knot"/>
    <property type="match status" value="1"/>
</dbReference>
<sequence>MSNRFYIDTALNINTRVELTETVFHHWVRVLRAKLNEEAIFFNGNGGEYTVKLVEINKKNAFVDVQLFSPDNRSPHFNALLGQVMSKGDRMDYAIQKAVELGVHTIQLLTSERCEMRLKYDRDQKKIDHWQAVAIAACEQCGLNLVPKVLPPKSLQDWLDSELPPTRLVLAPNKEQVNVLQHATPELALLIGPEGGLSEDEILQANNKDFQNWCIGERVLRTETAPIVALSILNFTFKGLI</sequence>
<evidence type="ECO:0000256" key="12">
    <source>
        <dbReference type="PIRNR" id="PIRNR015601"/>
    </source>
</evidence>
<evidence type="ECO:0000256" key="8">
    <source>
        <dbReference type="ARBA" id="ARBA00022679"/>
    </source>
</evidence>
<evidence type="ECO:0000256" key="1">
    <source>
        <dbReference type="ARBA" id="ARBA00004496"/>
    </source>
</evidence>
<dbReference type="InterPro" id="IPR006700">
    <property type="entry name" value="RsmE"/>
</dbReference>
<evidence type="ECO:0000256" key="5">
    <source>
        <dbReference type="ARBA" id="ARBA00022490"/>
    </source>
</evidence>
<evidence type="ECO:0000256" key="6">
    <source>
        <dbReference type="ARBA" id="ARBA00022552"/>
    </source>
</evidence>
<evidence type="ECO:0000256" key="2">
    <source>
        <dbReference type="ARBA" id="ARBA00005528"/>
    </source>
</evidence>
<keyword evidence="16" id="KW-1185">Reference proteome</keyword>
<dbReference type="InterPro" id="IPR029028">
    <property type="entry name" value="Alpha/beta_knot_MTases"/>
</dbReference>
<dbReference type="InterPro" id="IPR029026">
    <property type="entry name" value="tRNA_m1G_MTases_N"/>
</dbReference>
<evidence type="ECO:0000256" key="9">
    <source>
        <dbReference type="ARBA" id="ARBA00022691"/>
    </source>
</evidence>
<evidence type="ECO:0000259" key="14">
    <source>
        <dbReference type="Pfam" id="PF20260"/>
    </source>
</evidence>
<dbReference type="NCBIfam" id="NF008692">
    <property type="entry name" value="PRK11713.1-5"/>
    <property type="match status" value="1"/>
</dbReference>
<keyword evidence="8 12" id="KW-0808">Transferase</keyword>
<dbReference type="Gene3D" id="3.40.1280.10">
    <property type="match status" value="1"/>
</dbReference>
<dbReference type="STRING" id="1392540.P256_02184"/>
<dbReference type="RefSeq" id="WP_023273794.1">
    <property type="nucleotide sequence ID" value="NZ_KI530735.1"/>
</dbReference>
<keyword evidence="5 12" id="KW-0963">Cytoplasm</keyword>
<dbReference type="AlphaFoldDB" id="V2T5N4"/>
<evidence type="ECO:0000256" key="10">
    <source>
        <dbReference type="ARBA" id="ARBA00025699"/>
    </source>
</evidence>
<evidence type="ECO:0000256" key="7">
    <source>
        <dbReference type="ARBA" id="ARBA00022603"/>
    </source>
</evidence>
<keyword evidence="6 12" id="KW-0698">rRNA processing</keyword>
<comment type="catalytic activity">
    <reaction evidence="11 12">
        <text>uridine(1498) in 16S rRNA + S-adenosyl-L-methionine = N(3)-methyluridine(1498) in 16S rRNA + S-adenosyl-L-homocysteine + H(+)</text>
        <dbReference type="Rhea" id="RHEA:42920"/>
        <dbReference type="Rhea" id="RHEA-COMP:10283"/>
        <dbReference type="Rhea" id="RHEA-COMP:10284"/>
        <dbReference type="ChEBI" id="CHEBI:15378"/>
        <dbReference type="ChEBI" id="CHEBI:57856"/>
        <dbReference type="ChEBI" id="CHEBI:59789"/>
        <dbReference type="ChEBI" id="CHEBI:65315"/>
        <dbReference type="ChEBI" id="CHEBI:74502"/>
        <dbReference type="EC" id="2.1.1.193"/>
    </reaction>
</comment>